<name>A0A915JND4_ROMCU</name>
<dbReference type="Proteomes" id="UP000887565">
    <property type="component" value="Unplaced"/>
</dbReference>
<protein>
    <submittedName>
        <fullName evidence="2">Uncharacterized protein</fullName>
    </submittedName>
</protein>
<reference evidence="2" key="1">
    <citation type="submission" date="2022-11" db="UniProtKB">
        <authorList>
            <consortium name="WormBaseParasite"/>
        </authorList>
    </citation>
    <scope>IDENTIFICATION</scope>
</reference>
<organism evidence="1 2">
    <name type="scientific">Romanomermis culicivorax</name>
    <name type="common">Nematode worm</name>
    <dbReference type="NCBI Taxonomy" id="13658"/>
    <lineage>
        <taxon>Eukaryota</taxon>
        <taxon>Metazoa</taxon>
        <taxon>Ecdysozoa</taxon>
        <taxon>Nematoda</taxon>
        <taxon>Enoplea</taxon>
        <taxon>Dorylaimia</taxon>
        <taxon>Mermithida</taxon>
        <taxon>Mermithoidea</taxon>
        <taxon>Mermithidae</taxon>
        <taxon>Romanomermis</taxon>
    </lineage>
</organism>
<sequence>MQNYGIPPGSVATLSSHILSISFNLLQLRFIENFFQFLTILVFEAPRPKELLDRSSMTLPRYIQLAYPDGRALIFKALLAMEEDWTAFFKHLDNTHTIVSTFANNDWHTLYTLLGPSFHMHLTTQNAHTMNLLTVSLPLPALLTSPCSLEEYKEVEMIIGDSISKMDNSLRMFFMIQCWLDVNSKSKDILTPYKATLPQIQLKFGRESVTHITN</sequence>
<keyword evidence="1" id="KW-1185">Reference proteome</keyword>
<evidence type="ECO:0000313" key="2">
    <source>
        <dbReference type="WBParaSite" id="nRc.2.0.1.t27461-RA"/>
    </source>
</evidence>
<evidence type="ECO:0000313" key="1">
    <source>
        <dbReference type="Proteomes" id="UP000887565"/>
    </source>
</evidence>
<dbReference type="AlphaFoldDB" id="A0A915JND4"/>
<proteinExistence type="predicted"/>
<accession>A0A915JND4</accession>
<dbReference type="WBParaSite" id="nRc.2.0.1.t27461-RA">
    <property type="protein sequence ID" value="nRc.2.0.1.t27461-RA"/>
    <property type="gene ID" value="nRc.2.0.1.g27461"/>
</dbReference>